<reference evidence="1" key="1">
    <citation type="submission" date="2021-02" db="EMBL/GenBank/DDBJ databases">
        <authorList>
            <person name="Dougan E. K."/>
            <person name="Rhodes N."/>
            <person name="Thang M."/>
            <person name="Chan C."/>
        </authorList>
    </citation>
    <scope>NUCLEOTIDE SEQUENCE</scope>
</reference>
<sequence>MASSSFPVGTAVKFWVPNLGARVPVDLSTGLPDYSEYVRSGLWVQRRRLRVCDGTGLTAYMPEGDRSWPDTFPVSNMKIYQTYCHMEGVTQEKVLNPLNALEILEGQVALVHHIMAFEEANPAVHVLSPRQKWKATFLAYFLGAVSQGQLTIMKQLGDEAYAASLADQNCWQVRTSKRLTYLLRHSKQTSLGRRNDALFENIDRDLQAFRWAPHKILGFLLGNTKSRFTVHVQLRRLDYDDEGQSSRLAIHMVYAGGSEAPKHGTHIQYGKYIFYCNVKYEELLDEGGALFLADNGVVLSYNTIPAKYLTFHTRPPHEK</sequence>
<evidence type="ECO:0000313" key="2">
    <source>
        <dbReference type="Proteomes" id="UP000649617"/>
    </source>
</evidence>
<dbReference type="EMBL" id="CAJNIZ010038092">
    <property type="protein sequence ID" value="CAE7575279.1"/>
    <property type="molecule type" value="Genomic_DNA"/>
</dbReference>
<dbReference type="Proteomes" id="UP000649617">
    <property type="component" value="Unassembled WGS sequence"/>
</dbReference>
<protein>
    <submittedName>
        <fullName evidence="1">SBE2.1 protein</fullName>
    </submittedName>
</protein>
<comment type="caution">
    <text evidence="1">The sequence shown here is derived from an EMBL/GenBank/DDBJ whole genome shotgun (WGS) entry which is preliminary data.</text>
</comment>
<feature type="non-terminal residue" evidence="1">
    <location>
        <position position="319"/>
    </location>
</feature>
<organism evidence="1 2">
    <name type="scientific">Symbiodinium pilosum</name>
    <name type="common">Dinoflagellate</name>
    <dbReference type="NCBI Taxonomy" id="2952"/>
    <lineage>
        <taxon>Eukaryota</taxon>
        <taxon>Sar</taxon>
        <taxon>Alveolata</taxon>
        <taxon>Dinophyceae</taxon>
        <taxon>Suessiales</taxon>
        <taxon>Symbiodiniaceae</taxon>
        <taxon>Symbiodinium</taxon>
    </lineage>
</organism>
<dbReference type="OrthoDB" id="425635at2759"/>
<name>A0A812URB3_SYMPI</name>
<keyword evidence="2" id="KW-1185">Reference proteome</keyword>
<gene>
    <name evidence="1" type="primary">SBE2.1</name>
    <name evidence="1" type="ORF">SPIL2461_LOCUS15490</name>
</gene>
<dbReference type="AlphaFoldDB" id="A0A812URB3"/>
<accession>A0A812URB3</accession>
<proteinExistence type="predicted"/>
<evidence type="ECO:0000313" key="1">
    <source>
        <dbReference type="EMBL" id="CAE7575279.1"/>
    </source>
</evidence>